<evidence type="ECO:0000256" key="12">
    <source>
        <dbReference type="RuleBase" id="RU000483"/>
    </source>
</evidence>
<keyword evidence="6 11" id="KW-0375">Hydrogen ion transport</keyword>
<protein>
    <recommendedName>
        <fullName evidence="11 12">ATP synthase subunit a</fullName>
    </recommendedName>
    <alternativeName>
        <fullName evidence="11">ATP synthase F0 sector subunit a</fullName>
    </alternativeName>
    <alternativeName>
        <fullName evidence="11">F-ATPase subunit 6</fullName>
    </alternativeName>
</protein>
<comment type="similarity">
    <text evidence="2 11 12">Belongs to the ATPase A chain family.</text>
</comment>
<evidence type="ECO:0000256" key="3">
    <source>
        <dbReference type="ARBA" id="ARBA00022448"/>
    </source>
</evidence>
<dbReference type="Pfam" id="PF00119">
    <property type="entry name" value="ATP-synt_A"/>
    <property type="match status" value="1"/>
</dbReference>
<keyword evidence="4 11" id="KW-0138">CF(0)</keyword>
<keyword evidence="11" id="KW-1003">Cell membrane</keyword>
<dbReference type="InterPro" id="IPR035908">
    <property type="entry name" value="F0_ATP_A_sf"/>
</dbReference>
<dbReference type="GO" id="GO:0045259">
    <property type="term" value="C:proton-transporting ATP synthase complex"/>
    <property type="evidence" value="ECO:0007669"/>
    <property type="project" value="UniProtKB-KW"/>
</dbReference>
<dbReference type="InterPro" id="IPR023011">
    <property type="entry name" value="ATP_synth_F0_asu_AS"/>
</dbReference>
<dbReference type="HAMAP" id="MF_01393">
    <property type="entry name" value="ATP_synth_a_bact"/>
    <property type="match status" value="1"/>
</dbReference>
<keyword evidence="5 11" id="KW-0812">Transmembrane</keyword>
<dbReference type="NCBIfam" id="TIGR01131">
    <property type="entry name" value="ATP_synt_6_or_A"/>
    <property type="match status" value="1"/>
</dbReference>
<dbReference type="KEGG" id="pbal:CPBP_00579"/>
<evidence type="ECO:0000256" key="2">
    <source>
        <dbReference type="ARBA" id="ARBA00006810"/>
    </source>
</evidence>
<comment type="function">
    <text evidence="11 12">Key component of the proton channel; it plays a direct role in the translocation of protons across the membrane.</text>
</comment>
<keyword evidence="3 11" id="KW-0813">Transport</keyword>
<feature type="transmembrane region" description="Helical" evidence="11">
    <location>
        <begin position="211"/>
        <end position="236"/>
    </location>
</feature>
<dbReference type="Proteomes" id="UP000594001">
    <property type="component" value="Chromosome"/>
</dbReference>
<dbReference type="SUPFAM" id="SSF81336">
    <property type="entry name" value="F1F0 ATP synthase subunit A"/>
    <property type="match status" value="1"/>
</dbReference>
<evidence type="ECO:0000256" key="8">
    <source>
        <dbReference type="ARBA" id="ARBA00023065"/>
    </source>
</evidence>
<comment type="subcellular location">
    <subcellularLocation>
        <location evidence="11 12">Cell membrane</location>
        <topology evidence="11 12">Multi-pass membrane protein</topology>
    </subcellularLocation>
    <subcellularLocation>
        <location evidence="1">Membrane</location>
        <topology evidence="1">Multi-pass membrane protein</topology>
    </subcellularLocation>
</comment>
<evidence type="ECO:0000256" key="4">
    <source>
        <dbReference type="ARBA" id="ARBA00022547"/>
    </source>
</evidence>
<feature type="transmembrane region" description="Helical" evidence="11">
    <location>
        <begin position="115"/>
        <end position="135"/>
    </location>
</feature>
<proteinExistence type="inferred from homology"/>
<keyword evidence="10 11" id="KW-0066">ATP synthesis</keyword>
<dbReference type="PANTHER" id="PTHR11410:SF0">
    <property type="entry name" value="ATP SYNTHASE SUBUNIT A"/>
    <property type="match status" value="1"/>
</dbReference>
<evidence type="ECO:0000313" key="14">
    <source>
        <dbReference type="Proteomes" id="UP000594001"/>
    </source>
</evidence>
<dbReference type="RefSeq" id="WP_350332552.1">
    <property type="nucleotide sequence ID" value="NZ_CP054719.1"/>
</dbReference>
<keyword evidence="9 11" id="KW-0472">Membrane</keyword>
<keyword evidence="8 11" id="KW-0406">Ion transport</keyword>
<evidence type="ECO:0000256" key="6">
    <source>
        <dbReference type="ARBA" id="ARBA00022781"/>
    </source>
</evidence>
<organism evidence="13 14">
    <name type="scientific">Candidatus Bodocaedibacter vickermanii</name>
    <dbReference type="NCBI Taxonomy" id="2741701"/>
    <lineage>
        <taxon>Bacteria</taxon>
        <taxon>Pseudomonadati</taxon>
        <taxon>Pseudomonadota</taxon>
        <taxon>Alphaproteobacteria</taxon>
        <taxon>Holosporales</taxon>
        <taxon>Candidatus Paracaedibacteraceae</taxon>
        <taxon>Candidatus Bodocaedibacter</taxon>
    </lineage>
</organism>
<dbReference type="PANTHER" id="PTHR11410">
    <property type="entry name" value="ATP SYNTHASE SUBUNIT A"/>
    <property type="match status" value="1"/>
</dbReference>
<accession>A0A7L9RT64</accession>
<reference evidence="13 14" key="1">
    <citation type="submission" date="2020-06" db="EMBL/GenBank/DDBJ databases">
        <title>The endosymbiont of the kinetoplastid Bodo saltans is a Paracaedibacter-like alpha-proteobacterium possessing a putative toxin-antitoxin system.</title>
        <authorList>
            <person name="Midha S."/>
            <person name="Rigden D.J."/>
            <person name="Siozios S."/>
            <person name="Hurst G.D.D."/>
            <person name="Jackson A.P."/>
        </authorList>
    </citation>
    <scope>NUCLEOTIDE SEQUENCE [LARGE SCALE GENOMIC DNA]</scope>
    <source>
        <strain evidence="13">Lake Konstanz</strain>
    </source>
</reference>
<gene>
    <name evidence="11 13" type="primary">atpB</name>
    <name evidence="13" type="ORF">CPBP_00579</name>
</gene>
<evidence type="ECO:0000313" key="13">
    <source>
        <dbReference type="EMBL" id="QOL19810.1"/>
    </source>
</evidence>
<evidence type="ECO:0000256" key="10">
    <source>
        <dbReference type="ARBA" id="ARBA00023310"/>
    </source>
</evidence>
<evidence type="ECO:0000256" key="7">
    <source>
        <dbReference type="ARBA" id="ARBA00022989"/>
    </source>
</evidence>
<dbReference type="InterPro" id="IPR000568">
    <property type="entry name" value="ATP_synth_F0_asu"/>
</dbReference>
<dbReference type="Gene3D" id="1.20.120.220">
    <property type="entry name" value="ATP synthase, F0 complex, subunit A"/>
    <property type="match status" value="1"/>
</dbReference>
<dbReference type="PROSITE" id="PS00449">
    <property type="entry name" value="ATPASE_A"/>
    <property type="match status" value="1"/>
</dbReference>
<name>A0A7L9RT64_9PROT</name>
<evidence type="ECO:0000256" key="5">
    <source>
        <dbReference type="ARBA" id="ARBA00022692"/>
    </source>
</evidence>
<dbReference type="EMBL" id="CP054719">
    <property type="protein sequence ID" value="QOL19810.1"/>
    <property type="molecule type" value="Genomic_DNA"/>
</dbReference>
<dbReference type="InterPro" id="IPR045083">
    <property type="entry name" value="ATP_synth_F0_asu_bact/mt"/>
</dbReference>
<feature type="transmembrane region" description="Helical" evidence="11">
    <location>
        <begin position="85"/>
        <end position="109"/>
    </location>
</feature>
<dbReference type="CDD" id="cd00310">
    <property type="entry name" value="ATP-synt_Fo_a_6"/>
    <property type="match status" value="1"/>
</dbReference>
<sequence>MNNPMHQFEIHKIYDLQLFGIDISVTNSTVFMLIATALIIAVLSLGIRKGYHLRQPNKAEVVSEQAFNFVANLVDENCGSEARRYLPFVMSFFMLIAMGNVLGMVPYTFTFTSHIIVTFAMAAMVFIVITIIGFMHHGLGYLKIFLPDGAPLFLAPILIPIELISYLSRPISLSVRLFANIMAGHIVLKIFAGFIISLGIVGGVIPLGMTVLLTFFEVFVALVQAYIFAILTCVYLNDALHLH</sequence>
<evidence type="ECO:0000256" key="9">
    <source>
        <dbReference type="ARBA" id="ARBA00023136"/>
    </source>
</evidence>
<feature type="transmembrane region" description="Helical" evidence="11">
    <location>
        <begin position="28"/>
        <end position="47"/>
    </location>
</feature>
<evidence type="ECO:0000256" key="11">
    <source>
        <dbReference type="HAMAP-Rule" id="MF_01393"/>
    </source>
</evidence>
<evidence type="ECO:0000256" key="1">
    <source>
        <dbReference type="ARBA" id="ARBA00004141"/>
    </source>
</evidence>
<dbReference type="NCBIfam" id="NF004482">
    <property type="entry name" value="PRK05815.2-4"/>
    <property type="match status" value="1"/>
</dbReference>
<keyword evidence="7 11" id="KW-1133">Transmembrane helix</keyword>
<dbReference type="GO" id="GO:0005886">
    <property type="term" value="C:plasma membrane"/>
    <property type="evidence" value="ECO:0007669"/>
    <property type="project" value="UniProtKB-SubCell"/>
</dbReference>
<dbReference type="AlphaFoldDB" id="A0A7L9RT64"/>
<dbReference type="GO" id="GO:0046933">
    <property type="term" value="F:proton-transporting ATP synthase activity, rotational mechanism"/>
    <property type="evidence" value="ECO:0007669"/>
    <property type="project" value="UniProtKB-UniRule"/>
</dbReference>
<dbReference type="PRINTS" id="PR00123">
    <property type="entry name" value="ATPASEA"/>
</dbReference>
<feature type="transmembrane region" description="Helical" evidence="11">
    <location>
        <begin position="186"/>
        <end position="205"/>
    </location>
</feature>
<keyword evidence="14" id="KW-1185">Reference proteome</keyword>